<evidence type="ECO:0000256" key="1">
    <source>
        <dbReference type="SAM" id="MobiDB-lite"/>
    </source>
</evidence>
<accession>A0A1E7EQP2</accession>
<organism evidence="3 4">
    <name type="scientific">Fragilariopsis cylindrus CCMP1102</name>
    <dbReference type="NCBI Taxonomy" id="635003"/>
    <lineage>
        <taxon>Eukaryota</taxon>
        <taxon>Sar</taxon>
        <taxon>Stramenopiles</taxon>
        <taxon>Ochrophyta</taxon>
        <taxon>Bacillariophyta</taxon>
        <taxon>Bacillariophyceae</taxon>
        <taxon>Bacillariophycidae</taxon>
        <taxon>Bacillariales</taxon>
        <taxon>Bacillariaceae</taxon>
        <taxon>Fragilariopsis</taxon>
    </lineage>
</organism>
<dbReference type="InParanoid" id="A0A1E7EQP2"/>
<gene>
    <name evidence="3" type="ORF">FRACYDRAFT_250077</name>
</gene>
<dbReference type="AlphaFoldDB" id="A0A1E7EQP2"/>
<proteinExistence type="predicted"/>
<keyword evidence="2" id="KW-1133">Transmembrane helix</keyword>
<dbReference type="OrthoDB" id="411029at2759"/>
<name>A0A1E7EQP2_9STRA</name>
<evidence type="ECO:0000313" key="4">
    <source>
        <dbReference type="Proteomes" id="UP000095751"/>
    </source>
</evidence>
<dbReference type="EMBL" id="KV784381">
    <property type="protein sequence ID" value="OEU08288.1"/>
    <property type="molecule type" value="Genomic_DNA"/>
</dbReference>
<dbReference type="Proteomes" id="UP000095751">
    <property type="component" value="Unassembled WGS sequence"/>
</dbReference>
<feature type="compositionally biased region" description="Basic and acidic residues" evidence="1">
    <location>
        <begin position="218"/>
        <end position="227"/>
    </location>
</feature>
<dbReference type="KEGG" id="fcy:FRACYDRAFT_250077"/>
<reference evidence="3 4" key="1">
    <citation type="submission" date="2016-09" db="EMBL/GenBank/DDBJ databases">
        <title>Extensive genetic diversity and differential bi-allelic expression allows diatom success in the polar Southern Ocean.</title>
        <authorList>
            <consortium name="DOE Joint Genome Institute"/>
            <person name="Mock T."/>
            <person name="Otillar R.P."/>
            <person name="Strauss J."/>
            <person name="Dupont C."/>
            <person name="Frickenhaus S."/>
            <person name="Maumus F."/>
            <person name="Mcmullan M."/>
            <person name="Sanges R."/>
            <person name="Schmutz J."/>
            <person name="Toseland A."/>
            <person name="Valas R."/>
            <person name="Veluchamy A."/>
            <person name="Ward B.J."/>
            <person name="Allen A."/>
            <person name="Barry K."/>
            <person name="Falciatore A."/>
            <person name="Ferrante M."/>
            <person name="Fortunato A.E."/>
            <person name="Gloeckner G."/>
            <person name="Gruber A."/>
            <person name="Hipkin R."/>
            <person name="Janech M."/>
            <person name="Kroth P."/>
            <person name="Leese F."/>
            <person name="Lindquist E."/>
            <person name="Lyon B.R."/>
            <person name="Martin J."/>
            <person name="Mayer C."/>
            <person name="Parker M."/>
            <person name="Quesneville H."/>
            <person name="Raymond J."/>
            <person name="Uhlig C."/>
            <person name="Valentin K.U."/>
            <person name="Worden A.Z."/>
            <person name="Armbrust E.V."/>
            <person name="Bowler C."/>
            <person name="Green B."/>
            <person name="Moulton V."/>
            <person name="Van Oosterhout C."/>
            <person name="Grigoriev I."/>
        </authorList>
    </citation>
    <scope>NUCLEOTIDE SEQUENCE [LARGE SCALE GENOMIC DNA]</scope>
    <source>
        <strain evidence="3 4">CCMP1102</strain>
    </source>
</reference>
<sequence>MAMLNKRHPNNADADDNHNNASVVIIEQDGDDDDDNNDKKKALRSSRSKTSLFTMKIGFIICCCCCCSILILLSTMNNHNSDELIMIVQSSSTHGLRKYPSPPQNKNNLYSYEPSLLESYIVNNGRSNVRMEYDRQINFDNIDYNKLTDILPSGCELWRNPRITTPKIYNALQNYRSQLQDYNIYTKQFQWKYNNNNNNNGDGENHNENKQQQQQQEQEQRQQIKLDEQKQYYDLRDYFTDDDEIDHDHNPNNNTLNYNKNDAICDSLNPNTIDTTVSHNIFHPSYLSKSSDGIYMEPLLPPLRSPELCYGSSSSNSYSNSYYDLSLDYNHLLDLDYLIHDFVNICKKRIHKYSRTIFIDMGASLQYHIDDNSSKELELPPTLQLLNLYSKFGIQFDHIYGYEYTIMDPNLVYNVQIPNKYKAAYHWYNIGVSSNITSYTNPLRLILDTYNKETDFIVIKLDIDSPTIEIQLSKLLLEIPELTKLVDIFYFEHHIAMKELSPAWKSTMINSGSIQDSMEFFTSLREHNILAHYWI</sequence>
<keyword evidence="4" id="KW-1185">Reference proteome</keyword>
<protein>
    <submittedName>
        <fullName evidence="3">Uncharacterized protein</fullName>
    </submittedName>
</protein>
<evidence type="ECO:0000256" key="2">
    <source>
        <dbReference type="SAM" id="Phobius"/>
    </source>
</evidence>
<feature type="transmembrane region" description="Helical" evidence="2">
    <location>
        <begin position="53"/>
        <end position="73"/>
    </location>
</feature>
<keyword evidence="2" id="KW-0472">Membrane</keyword>
<feature type="region of interest" description="Disordered" evidence="1">
    <location>
        <begin position="193"/>
        <end position="227"/>
    </location>
</feature>
<keyword evidence="2" id="KW-0812">Transmembrane</keyword>
<evidence type="ECO:0000313" key="3">
    <source>
        <dbReference type="EMBL" id="OEU08288.1"/>
    </source>
</evidence>